<dbReference type="Proteomes" id="UP000663851">
    <property type="component" value="Unassembled WGS sequence"/>
</dbReference>
<accession>A0A821BMP7</accession>
<dbReference type="Proteomes" id="UP000663848">
    <property type="component" value="Unassembled WGS sequence"/>
</dbReference>
<feature type="compositionally biased region" description="Polar residues" evidence="1">
    <location>
        <begin position="1"/>
        <end position="11"/>
    </location>
</feature>
<evidence type="ECO:0000313" key="5">
    <source>
        <dbReference type="EMBL" id="CAF4594614.1"/>
    </source>
</evidence>
<evidence type="ECO:0000313" key="2">
    <source>
        <dbReference type="EMBL" id="CAF3319526.1"/>
    </source>
</evidence>
<dbReference type="EMBL" id="CAJOBO010009778">
    <property type="protein sequence ID" value="CAF4594614.1"/>
    <property type="molecule type" value="Genomic_DNA"/>
</dbReference>
<gene>
    <name evidence="3" type="ORF">GRG538_LOCUS9907</name>
    <name evidence="5" type="ORF">HFQ381_LOCUS33209</name>
    <name evidence="2" type="ORF">LUA448_LOCUS9796</name>
    <name evidence="6" type="ORF">QYT958_LOCUS34410</name>
    <name evidence="4" type="ORF">TOA249_LOCUS9544</name>
</gene>
<evidence type="ECO:0000313" key="6">
    <source>
        <dbReference type="EMBL" id="CAF4962452.1"/>
    </source>
</evidence>
<organism evidence="5 7">
    <name type="scientific">Rotaria socialis</name>
    <dbReference type="NCBI Taxonomy" id="392032"/>
    <lineage>
        <taxon>Eukaryota</taxon>
        <taxon>Metazoa</taxon>
        <taxon>Spiralia</taxon>
        <taxon>Gnathifera</taxon>
        <taxon>Rotifera</taxon>
        <taxon>Eurotatoria</taxon>
        <taxon>Bdelloidea</taxon>
        <taxon>Philodinida</taxon>
        <taxon>Philodinidae</taxon>
        <taxon>Rotaria</taxon>
    </lineage>
</organism>
<dbReference type="EMBL" id="CAJNYD010001125">
    <property type="protein sequence ID" value="CAF3319526.1"/>
    <property type="molecule type" value="Genomic_DNA"/>
</dbReference>
<feature type="compositionally biased region" description="Polar residues" evidence="1">
    <location>
        <begin position="18"/>
        <end position="31"/>
    </location>
</feature>
<dbReference type="Proteomes" id="UP000663833">
    <property type="component" value="Unassembled WGS sequence"/>
</dbReference>
<dbReference type="Proteomes" id="UP000663838">
    <property type="component" value="Unassembled WGS sequence"/>
</dbReference>
<name>A0A821BMP7_9BILA</name>
<dbReference type="EMBL" id="CAJNYT010001206">
    <property type="protein sequence ID" value="CAF3399852.1"/>
    <property type="molecule type" value="Genomic_DNA"/>
</dbReference>
<dbReference type="EMBL" id="CAJOBR010024694">
    <property type="protein sequence ID" value="CAF4962452.1"/>
    <property type="molecule type" value="Genomic_DNA"/>
</dbReference>
<dbReference type="Proteomes" id="UP000663872">
    <property type="component" value="Unassembled WGS sequence"/>
</dbReference>
<evidence type="ECO:0000313" key="4">
    <source>
        <dbReference type="EMBL" id="CAF4585179.1"/>
    </source>
</evidence>
<protein>
    <submittedName>
        <fullName evidence="5">Uncharacterized protein</fullName>
    </submittedName>
</protein>
<dbReference type="AlphaFoldDB" id="A0A821BMP7"/>
<proteinExistence type="predicted"/>
<feature type="non-terminal residue" evidence="5">
    <location>
        <position position="31"/>
    </location>
</feature>
<evidence type="ECO:0000313" key="3">
    <source>
        <dbReference type="EMBL" id="CAF3399852.1"/>
    </source>
</evidence>
<evidence type="ECO:0000313" key="7">
    <source>
        <dbReference type="Proteomes" id="UP000663851"/>
    </source>
</evidence>
<sequence>MVKTQRATPRSRTAPVDQMTTLPSTARDTTL</sequence>
<feature type="region of interest" description="Disordered" evidence="1">
    <location>
        <begin position="1"/>
        <end position="31"/>
    </location>
</feature>
<dbReference type="EMBL" id="CAJOBS010000476">
    <property type="protein sequence ID" value="CAF4585179.1"/>
    <property type="molecule type" value="Genomic_DNA"/>
</dbReference>
<comment type="caution">
    <text evidence="5">The sequence shown here is derived from an EMBL/GenBank/DDBJ whole genome shotgun (WGS) entry which is preliminary data.</text>
</comment>
<reference evidence="5" key="1">
    <citation type="submission" date="2021-02" db="EMBL/GenBank/DDBJ databases">
        <authorList>
            <person name="Nowell W R."/>
        </authorList>
    </citation>
    <scope>NUCLEOTIDE SEQUENCE</scope>
</reference>
<evidence type="ECO:0000256" key="1">
    <source>
        <dbReference type="SAM" id="MobiDB-lite"/>
    </source>
</evidence>